<dbReference type="AlphaFoldDB" id="A0AAD7FJT8"/>
<organism evidence="1 2">
    <name type="scientific">Roridomyces roridus</name>
    <dbReference type="NCBI Taxonomy" id="1738132"/>
    <lineage>
        <taxon>Eukaryota</taxon>
        <taxon>Fungi</taxon>
        <taxon>Dikarya</taxon>
        <taxon>Basidiomycota</taxon>
        <taxon>Agaricomycotina</taxon>
        <taxon>Agaricomycetes</taxon>
        <taxon>Agaricomycetidae</taxon>
        <taxon>Agaricales</taxon>
        <taxon>Marasmiineae</taxon>
        <taxon>Mycenaceae</taxon>
        <taxon>Roridomyces</taxon>
    </lineage>
</organism>
<protein>
    <submittedName>
        <fullName evidence="1">Uncharacterized protein</fullName>
    </submittedName>
</protein>
<name>A0AAD7FJT8_9AGAR</name>
<accession>A0AAD7FJT8</accession>
<proteinExistence type="predicted"/>
<evidence type="ECO:0000313" key="1">
    <source>
        <dbReference type="EMBL" id="KAJ7628357.1"/>
    </source>
</evidence>
<dbReference type="EMBL" id="JARKIF010000010">
    <property type="protein sequence ID" value="KAJ7628357.1"/>
    <property type="molecule type" value="Genomic_DNA"/>
</dbReference>
<gene>
    <name evidence="1" type="ORF">FB45DRAFT_1028453</name>
</gene>
<dbReference type="Proteomes" id="UP001221142">
    <property type="component" value="Unassembled WGS sequence"/>
</dbReference>
<comment type="caution">
    <text evidence="1">The sequence shown here is derived from an EMBL/GenBank/DDBJ whole genome shotgun (WGS) entry which is preliminary data.</text>
</comment>
<reference evidence="1" key="1">
    <citation type="submission" date="2023-03" db="EMBL/GenBank/DDBJ databases">
        <title>Massive genome expansion in bonnet fungi (Mycena s.s.) driven by repeated elements and novel gene families across ecological guilds.</title>
        <authorList>
            <consortium name="Lawrence Berkeley National Laboratory"/>
            <person name="Harder C.B."/>
            <person name="Miyauchi S."/>
            <person name="Viragh M."/>
            <person name="Kuo A."/>
            <person name="Thoen E."/>
            <person name="Andreopoulos B."/>
            <person name="Lu D."/>
            <person name="Skrede I."/>
            <person name="Drula E."/>
            <person name="Henrissat B."/>
            <person name="Morin E."/>
            <person name="Kohler A."/>
            <person name="Barry K."/>
            <person name="LaButti K."/>
            <person name="Morin E."/>
            <person name="Salamov A."/>
            <person name="Lipzen A."/>
            <person name="Mereny Z."/>
            <person name="Hegedus B."/>
            <person name="Baldrian P."/>
            <person name="Stursova M."/>
            <person name="Weitz H."/>
            <person name="Taylor A."/>
            <person name="Grigoriev I.V."/>
            <person name="Nagy L.G."/>
            <person name="Martin F."/>
            <person name="Kauserud H."/>
        </authorList>
    </citation>
    <scope>NUCLEOTIDE SEQUENCE</scope>
    <source>
        <strain evidence="1">9284</strain>
    </source>
</reference>
<evidence type="ECO:0000313" key="2">
    <source>
        <dbReference type="Proteomes" id="UP001221142"/>
    </source>
</evidence>
<sequence>MLPPELVELIVGYGWDCLSTTNYRHGYAMTQWMLVSHEWLRIAVLVVFRNVWITSIPHMDYMSKIVDASFICQLAGIDKPRKYIMENCRSLTISAFQRRQGEYAAQCAELEEFVATFIRDYVPFITSLHFVLVDCTPVYYNWQMPTVTPYLQTDQYPPQLADLHTTFAYTTPPPAILRDAPRGTFFPPRSQSDLPPLHNFVGVRRLVCIESTAEFGAEDLPSHISQSDKMREQFVFRRLAPSVFWGLPVPTPPLPAAAPVLTAPAADYPPDARKKKKYSFWRIVGRAFRKRS</sequence>
<keyword evidence="2" id="KW-1185">Reference proteome</keyword>